<feature type="domain" description="Thioredoxin" evidence="3">
    <location>
        <begin position="70"/>
        <end position="217"/>
    </location>
</feature>
<reference evidence="4" key="1">
    <citation type="submission" date="2023-07" db="EMBL/GenBank/DDBJ databases">
        <title>Brevundimonas soil sp. nov., isolated from the soil of chemical plant.</title>
        <authorList>
            <person name="Wu N."/>
        </authorList>
    </citation>
    <scope>NUCLEOTIDE SEQUENCE</scope>
    <source>
        <strain evidence="4">XZ-24</strain>
    </source>
</reference>
<keyword evidence="2" id="KW-0472">Membrane</keyword>
<gene>
    <name evidence="4" type="ORF">Q0812_00560</name>
</gene>
<dbReference type="PROSITE" id="PS00194">
    <property type="entry name" value="THIOREDOXIN_1"/>
    <property type="match status" value="1"/>
</dbReference>
<dbReference type="Gene3D" id="3.40.30.10">
    <property type="entry name" value="Glutaredoxin"/>
    <property type="match status" value="1"/>
</dbReference>
<dbReference type="InterPro" id="IPR050553">
    <property type="entry name" value="Thioredoxin_ResA/DsbE_sf"/>
</dbReference>
<keyword evidence="2" id="KW-1133">Transmembrane helix</keyword>
<organism evidence="4 5">
    <name type="scientific">Peiella sedimenti</name>
    <dbReference type="NCBI Taxonomy" id="3061083"/>
    <lineage>
        <taxon>Bacteria</taxon>
        <taxon>Pseudomonadati</taxon>
        <taxon>Pseudomonadota</taxon>
        <taxon>Alphaproteobacteria</taxon>
        <taxon>Caulobacterales</taxon>
        <taxon>Caulobacteraceae</taxon>
        <taxon>Peiella</taxon>
    </lineage>
</organism>
<dbReference type="EMBL" id="JAUKTR010000001">
    <property type="protein sequence ID" value="MDO1557916.1"/>
    <property type="molecule type" value="Genomic_DNA"/>
</dbReference>
<evidence type="ECO:0000256" key="2">
    <source>
        <dbReference type="SAM" id="Phobius"/>
    </source>
</evidence>
<protein>
    <submittedName>
        <fullName evidence="4">TlpA disulfide reductase family protein</fullName>
    </submittedName>
</protein>
<dbReference type="Proteomes" id="UP001169063">
    <property type="component" value="Unassembled WGS sequence"/>
</dbReference>
<evidence type="ECO:0000256" key="1">
    <source>
        <dbReference type="ARBA" id="ARBA00023284"/>
    </source>
</evidence>
<proteinExistence type="predicted"/>
<dbReference type="InterPro" id="IPR013766">
    <property type="entry name" value="Thioredoxin_domain"/>
</dbReference>
<dbReference type="InterPro" id="IPR036249">
    <property type="entry name" value="Thioredoxin-like_sf"/>
</dbReference>
<keyword evidence="5" id="KW-1185">Reference proteome</keyword>
<accession>A0ABT8SHI4</accession>
<feature type="transmembrane region" description="Helical" evidence="2">
    <location>
        <begin position="17"/>
        <end position="38"/>
    </location>
</feature>
<keyword evidence="2" id="KW-0812">Transmembrane</keyword>
<evidence type="ECO:0000313" key="5">
    <source>
        <dbReference type="Proteomes" id="UP001169063"/>
    </source>
</evidence>
<dbReference type="RefSeq" id="WP_302108345.1">
    <property type="nucleotide sequence ID" value="NZ_JAUKTR010000001.1"/>
</dbReference>
<name>A0ABT8SHI4_9CAUL</name>
<dbReference type="InterPro" id="IPR000866">
    <property type="entry name" value="AhpC/TSA"/>
</dbReference>
<keyword evidence="1" id="KW-0676">Redox-active center</keyword>
<sequence>MGESGNRSRGGPSAVRWFGLVLAALTLAVAAFLAFLYAKTDDGQTAQAPAAASGELARFASGPLARLQTSASPRPAPDYSFQDAEGNTLDFAAFRGQVTVVNLWAMWCLPCRTELPTLAALAEAYEDRGLRVVAVNVEQGEAEIANARSFIGVHEPLAFYSDPRFELPFRLFEDPADRGKMPQTVILDREGHIVAGLIGEADWNSPEARALIEHLLAQPT</sequence>
<dbReference type="PROSITE" id="PS51352">
    <property type="entry name" value="THIOREDOXIN_2"/>
    <property type="match status" value="1"/>
</dbReference>
<dbReference type="PANTHER" id="PTHR42852:SF13">
    <property type="entry name" value="PROTEIN DIPZ"/>
    <property type="match status" value="1"/>
</dbReference>
<dbReference type="CDD" id="cd02966">
    <property type="entry name" value="TlpA_like_family"/>
    <property type="match status" value="1"/>
</dbReference>
<comment type="caution">
    <text evidence="4">The sequence shown here is derived from an EMBL/GenBank/DDBJ whole genome shotgun (WGS) entry which is preliminary data.</text>
</comment>
<dbReference type="SUPFAM" id="SSF52833">
    <property type="entry name" value="Thioredoxin-like"/>
    <property type="match status" value="1"/>
</dbReference>
<dbReference type="Pfam" id="PF00578">
    <property type="entry name" value="AhpC-TSA"/>
    <property type="match status" value="1"/>
</dbReference>
<evidence type="ECO:0000259" key="3">
    <source>
        <dbReference type="PROSITE" id="PS51352"/>
    </source>
</evidence>
<dbReference type="PANTHER" id="PTHR42852">
    <property type="entry name" value="THIOL:DISULFIDE INTERCHANGE PROTEIN DSBE"/>
    <property type="match status" value="1"/>
</dbReference>
<evidence type="ECO:0000313" key="4">
    <source>
        <dbReference type="EMBL" id="MDO1557916.1"/>
    </source>
</evidence>
<dbReference type="InterPro" id="IPR017937">
    <property type="entry name" value="Thioredoxin_CS"/>
</dbReference>